<evidence type="ECO:0000256" key="1">
    <source>
        <dbReference type="ARBA" id="ARBA00004477"/>
    </source>
</evidence>
<dbReference type="PANTHER" id="PTHR21072:SF13">
    <property type="entry name" value="GPI TRANSAMIDASE COMPONENT PIG-S"/>
    <property type="match status" value="1"/>
</dbReference>
<name>A0A6A4X5F5_AMPAM</name>
<keyword evidence="6" id="KW-0256">Endoplasmic reticulum</keyword>
<evidence type="ECO:0000256" key="2">
    <source>
        <dbReference type="ARBA" id="ARBA00004687"/>
    </source>
</evidence>
<keyword evidence="9" id="KW-0325">Glycoprotein</keyword>
<proteinExistence type="inferred from homology"/>
<evidence type="ECO:0000256" key="4">
    <source>
        <dbReference type="ARBA" id="ARBA00022502"/>
    </source>
</evidence>
<comment type="pathway">
    <text evidence="2">Glycolipid biosynthesis; glycosylphosphatidylinositol-anchor biosynthesis.</text>
</comment>
<evidence type="ECO:0000256" key="3">
    <source>
        <dbReference type="ARBA" id="ARBA00005316"/>
    </source>
</evidence>
<dbReference type="Pfam" id="PF10510">
    <property type="entry name" value="PIG-S"/>
    <property type="match status" value="3"/>
</dbReference>
<comment type="subcellular location">
    <subcellularLocation>
        <location evidence="1">Endoplasmic reticulum membrane</location>
        <topology evidence="1">Multi-pass membrane protein</topology>
    </subcellularLocation>
</comment>
<reference evidence="11 12" key="1">
    <citation type="submission" date="2019-07" db="EMBL/GenBank/DDBJ databases">
        <title>Draft genome assembly of a fouling barnacle, Amphibalanus amphitrite (Darwin, 1854): The first reference genome for Thecostraca.</title>
        <authorList>
            <person name="Kim W."/>
        </authorList>
    </citation>
    <scope>NUCLEOTIDE SEQUENCE [LARGE SCALE GENOMIC DNA]</scope>
    <source>
        <strain evidence="11">SNU_AA5</strain>
        <tissue evidence="11">Soma without cirri and trophi</tissue>
    </source>
</reference>
<keyword evidence="8 10" id="KW-0472">Membrane</keyword>
<dbReference type="AlphaFoldDB" id="A0A6A4X5F5"/>
<feature type="transmembrane region" description="Helical" evidence="10">
    <location>
        <begin position="413"/>
        <end position="435"/>
    </location>
</feature>
<keyword evidence="7 10" id="KW-1133">Transmembrane helix</keyword>
<keyword evidence="12" id="KW-1185">Reference proteome</keyword>
<organism evidence="11 12">
    <name type="scientific">Amphibalanus amphitrite</name>
    <name type="common">Striped barnacle</name>
    <name type="synonym">Balanus amphitrite</name>
    <dbReference type="NCBI Taxonomy" id="1232801"/>
    <lineage>
        <taxon>Eukaryota</taxon>
        <taxon>Metazoa</taxon>
        <taxon>Ecdysozoa</taxon>
        <taxon>Arthropoda</taxon>
        <taxon>Crustacea</taxon>
        <taxon>Multicrustacea</taxon>
        <taxon>Cirripedia</taxon>
        <taxon>Thoracica</taxon>
        <taxon>Thoracicalcarea</taxon>
        <taxon>Balanomorpha</taxon>
        <taxon>Balanoidea</taxon>
        <taxon>Balanidae</taxon>
        <taxon>Amphibalaninae</taxon>
        <taxon>Amphibalanus</taxon>
    </lineage>
</organism>
<evidence type="ECO:0000256" key="9">
    <source>
        <dbReference type="ARBA" id="ARBA00023180"/>
    </source>
</evidence>
<dbReference type="InterPro" id="IPR019540">
    <property type="entry name" value="PtdIno-glycan_biosynth_class_S"/>
</dbReference>
<dbReference type="PANTHER" id="PTHR21072">
    <property type="entry name" value="GPI TRANSAMIDASE COMPONENT PIG-S"/>
    <property type="match status" value="1"/>
</dbReference>
<feature type="transmembrane region" description="Helical" evidence="10">
    <location>
        <begin position="20"/>
        <end position="38"/>
    </location>
</feature>
<dbReference type="UniPathway" id="UPA00196"/>
<evidence type="ECO:0000256" key="6">
    <source>
        <dbReference type="ARBA" id="ARBA00022824"/>
    </source>
</evidence>
<comment type="similarity">
    <text evidence="3">Belongs to the PIGS family.</text>
</comment>
<dbReference type="GO" id="GO:0016255">
    <property type="term" value="P:attachment of GPI anchor to protein"/>
    <property type="evidence" value="ECO:0007669"/>
    <property type="project" value="InterPro"/>
</dbReference>
<keyword evidence="5 10" id="KW-0812">Transmembrane</keyword>
<keyword evidence="4" id="KW-0337">GPI-anchor biosynthesis</keyword>
<gene>
    <name evidence="11" type="primary">PIGS</name>
    <name evidence="11" type="ORF">FJT64_017865</name>
</gene>
<sequence>MAGGSGGADAADDTRTARSLAALSFAITVIAVGVPVWLKTTEIYRAAIPYGGIAGLQELELRVGDGARLEVLAENGPAAERLAAGLAPLLPDCRLDGRSFTEAERGRLAAAADPWAADDALNSVGESDHLRLIVLPERLVPSAAAPVMFGRYTDVLVTPTVGAEQLAALLRQTVVGDVSDAVATRRVRSAPAYDLLVGAAGRLLEPVIERLRPLANISVKSQHLYHADLGVRPGWDDTAGEYFLSEEQLSLVVTPLEARLGASVSGRPTLQFVVYVPSPAERPLHLRPAGAADAFLSPRWGGVQVYNPPAGQETVDARRVVTVLVTQLRLLLGVPEPPLEAVVRPAGPSGLRGWELMALRRLRAVENVESARRNLASLAAMLEQISNIVIDDSRAIYDPSMLALLYFPDDQKYAIYIPLFLPVSIPVLMSLRSIWGWARGAPEKVKAE</sequence>
<evidence type="ECO:0000313" key="11">
    <source>
        <dbReference type="EMBL" id="KAF0311310.1"/>
    </source>
</evidence>
<dbReference type="Proteomes" id="UP000440578">
    <property type="component" value="Unassembled WGS sequence"/>
</dbReference>
<dbReference type="OrthoDB" id="26384at2759"/>
<evidence type="ECO:0000313" key="12">
    <source>
        <dbReference type="Proteomes" id="UP000440578"/>
    </source>
</evidence>
<dbReference type="GO" id="GO:0042765">
    <property type="term" value="C:GPI-anchor transamidase complex"/>
    <property type="evidence" value="ECO:0007669"/>
    <property type="project" value="InterPro"/>
</dbReference>
<evidence type="ECO:0000256" key="5">
    <source>
        <dbReference type="ARBA" id="ARBA00022692"/>
    </source>
</evidence>
<comment type="caution">
    <text evidence="11">The sequence shown here is derived from an EMBL/GenBank/DDBJ whole genome shotgun (WGS) entry which is preliminary data.</text>
</comment>
<protein>
    <submittedName>
        <fullName evidence="11">GPI transamidase component PIG-S</fullName>
    </submittedName>
</protein>
<accession>A0A6A4X5F5</accession>
<evidence type="ECO:0000256" key="8">
    <source>
        <dbReference type="ARBA" id="ARBA00023136"/>
    </source>
</evidence>
<evidence type="ECO:0000256" key="7">
    <source>
        <dbReference type="ARBA" id="ARBA00022989"/>
    </source>
</evidence>
<dbReference type="EMBL" id="VIIS01000246">
    <property type="protein sequence ID" value="KAF0311310.1"/>
    <property type="molecule type" value="Genomic_DNA"/>
</dbReference>
<dbReference type="GO" id="GO:0006506">
    <property type="term" value="P:GPI anchor biosynthetic process"/>
    <property type="evidence" value="ECO:0007669"/>
    <property type="project" value="UniProtKB-UniPathway"/>
</dbReference>
<evidence type="ECO:0000256" key="10">
    <source>
        <dbReference type="SAM" id="Phobius"/>
    </source>
</evidence>